<gene>
    <name evidence="1" type="ORF">L6164_011247</name>
</gene>
<dbReference type="EMBL" id="CM039430">
    <property type="protein sequence ID" value="KAI4343962.1"/>
    <property type="molecule type" value="Genomic_DNA"/>
</dbReference>
<protein>
    <submittedName>
        <fullName evidence="1">Uncharacterized protein</fullName>
    </submittedName>
</protein>
<keyword evidence="2" id="KW-1185">Reference proteome</keyword>
<comment type="caution">
    <text evidence="1">The sequence shown here is derived from an EMBL/GenBank/DDBJ whole genome shotgun (WGS) entry which is preliminary data.</text>
</comment>
<sequence length="406" mass="44734">MAAAAARPLVTVQALEGDMATDAAPTIPLPDVMKASIRPDIVTFVHSNISKNSRQPYAVSKRAGHQTSAESWGTGRAVSRIPRVPGGGTHRAGQGAFGNMCRGGRMFAPTKIWRRWHRKINVNQKRYAVVSAIAASAIPSLVLARGHRIESVPEMPLVVSDSAEGIEKTRDTIKVLKQIGAFPDAEKAKDSHSIRPGKGKMRNRRYISRKGPLIVYGTEGAKLAKAFRNIPGVEIANVDRLNLLKLAPGGHLGRFVIWTKSAFEKLDSIYGSFDKPSEKKKGYLLPRAKMVNSDLARIINSDEIQSVVKPIKKEVKRAPLKKNPVKNLNAMLKLNPYAKTARRMALLAEAQRVKAKKEKLDKKRKSIPKEEATAIKAAGKAWYQTMISDSDYAEFDNFSKWLGVSQ</sequence>
<evidence type="ECO:0000313" key="2">
    <source>
        <dbReference type="Proteomes" id="UP000828941"/>
    </source>
</evidence>
<name>A0ACB9P574_BAUVA</name>
<accession>A0ACB9P574</accession>
<dbReference type="Proteomes" id="UP000828941">
    <property type="component" value="Chromosome 5"/>
</dbReference>
<proteinExistence type="predicted"/>
<organism evidence="1 2">
    <name type="scientific">Bauhinia variegata</name>
    <name type="common">Purple orchid tree</name>
    <name type="synonym">Phanera variegata</name>
    <dbReference type="NCBI Taxonomy" id="167791"/>
    <lineage>
        <taxon>Eukaryota</taxon>
        <taxon>Viridiplantae</taxon>
        <taxon>Streptophyta</taxon>
        <taxon>Embryophyta</taxon>
        <taxon>Tracheophyta</taxon>
        <taxon>Spermatophyta</taxon>
        <taxon>Magnoliopsida</taxon>
        <taxon>eudicotyledons</taxon>
        <taxon>Gunneridae</taxon>
        <taxon>Pentapetalae</taxon>
        <taxon>rosids</taxon>
        <taxon>fabids</taxon>
        <taxon>Fabales</taxon>
        <taxon>Fabaceae</taxon>
        <taxon>Cercidoideae</taxon>
        <taxon>Cercideae</taxon>
        <taxon>Bauhiniinae</taxon>
        <taxon>Bauhinia</taxon>
    </lineage>
</organism>
<evidence type="ECO:0000313" key="1">
    <source>
        <dbReference type="EMBL" id="KAI4343962.1"/>
    </source>
</evidence>
<reference evidence="1 2" key="1">
    <citation type="journal article" date="2022" name="DNA Res.">
        <title>Chromosomal-level genome assembly of the orchid tree Bauhinia variegata (Leguminosae; Cercidoideae) supports the allotetraploid origin hypothesis of Bauhinia.</title>
        <authorList>
            <person name="Zhong Y."/>
            <person name="Chen Y."/>
            <person name="Zheng D."/>
            <person name="Pang J."/>
            <person name="Liu Y."/>
            <person name="Luo S."/>
            <person name="Meng S."/>
            <person name="Qian L."/>
            <person name="Wei D."/>
            <person name="Dai S."/>
            <person name="Zhou R."/>
        </authorList>
    </citation>
    <scope>NUCLEOTIDE SEQUENCE [LARGE SCALE GENOMIC DNA]</scope>
    <source>
        <strain evidence="1">BV-YZ2020</strain>
    </source>
</reference>